<feature type="compositionally biased region" description="Low complexity" evidence="1">
    <location>
        <begin position="353"/>
        <end position="388"/>
    </location>
</feature>
<gene>
    <name evidence="2" type="ORF">OKIOD_LOCUS7951</name>
</gene>
<dbReference type="EMBL" id="OU015569">
    <property type="protein sequence ID" value="CAG5099265.1"/>
    <property type="molecule type" value="Genomic_DNA"/>
</dbReference>
<evidence type="ECO:0000313" key="3">
    <source>
        <dbReference type="Proteomes" id="UP001158576"/>
    </source>
</evidence>
<feature type="compositionally biased region" description="Polar residues" evidence="1">
    <location>
        <begin position="116"/>
        <end position="126"/>
    </location>
</feature>
<protein>
    <submittedName>
        <fullName evidence="2">Oidioi.mRNA.OKI2018_I69.XSR.g16393.t1.cds</fullName>
    </submittedName>
</protein>
<feature type="compositionally biased region" description="Polar residues" evidence="1">
    <location>
        <begin position="286"/>
        <end position="298"/>
    </location>
</feature>
<feature type="region of interest" description="Disordered" evidence="1">
    <location>
        <begin position="197"/>
        <end position="394"/>
    </location>
</feature>
<proteinExistence type="predicted"/>
<organism evidence="2 3">
    <name type="scientific">Oikopleura dioica</name>
    <name type="common">Tunicate</name>
    <dbReference type="NCBI Taxonomy" id="34765"/>
    <lineage>
        <taxon>Eukaryota</taxon>
        <taxon>Metazoa</taxon>
        <taxon>Chordata</taxon>
        <taxon>Tunicata</taxon>
        <taxon>Appendicularia</taxon>
        <taxon>Copelata</taxon>
        <taxon>Oikopleuridae</taxon>
        <taxon>Oikopleura</taxon>
    </lineage>
</organism>
<reference evidence="2 3" key="1">
    <citation type="submission" date="2021-04" db="EMBL/GenBank/DDBJ databases">
        <authorList>
            <person name="Bliznina A."/>
        </authorList>
    </citation>
    <scope>NUCLEOTIDE SEQUENCE [LARGE SCALE GENOMIC DNA]</scope>
</reference>
<feature type="compositionally biased region" description="Low complexity" evidence="1">
    <location>
        <begin position="272"/>
        <end position="285"/>
    </location>
</feature>
<evidence type="ECO:0000256" key="1">
    <source>
        <dbReference type="SAM" id="MobiDB-lite"/>
    </source>
</evidence>
<feature type="compositionally biased region" description="Polar residues" evidence="1">
    <location>
        <begin position="240"/>
        <end position="262"/>
    </location>
</feature>
<keyword evidence="3" id="KW-1185">Reference proteome</keyword>
<sequence>MDRYLKRRSKVLGDCPKIANPTTSDSGVKNLNTKTNTNASLATDDTFDEELDIDVEELDRVMNENKGPADEGFDGTRVANDDDFNLRFSSQTTTTIEPPQRVVEGNFTLRWEGSPDDSQTSAGNNDQNEEAFSEEINTTNSKSPKKRRSHEPASIIDFLYEDERRKIAEHVARTKNQNDAVPIQTQTVQNIVENTPENVLRPPRPVHSQMPRPGKAARSSSLSESILRPRDSTVCGLGNSKDNGSRGVTSLLNELNSSTTIEKTNRSDDESVTNANSTSSTTQVAEQNHSTITPTVNPANPELNVPVISSSAREEERPVVNSADADPVFRVPAVPPRRHESSSGTKGRSSEETTSAHPNSTSSSSNAKSSGVGRTITTSSTRTSSYGTPTPQSQKSVCIYRSKNSLAVAVFDEERQTILWSENKLQAIAKNDQVDNLLLPLLFEHEPRFLVVCGNKEDALLSALLKVSKERFAAADYRPPQLIRLDNSEFFAPKCQARIREHED</sequence>
<feature type="region of interest" description="Disordered" evidence="1">
    <location>
        <begin position="110"/>
        <end position="151"/>
    </location>
</feature>
<evidence type="ECO:0000313" key="2">
    <source>
        <dbReference type="EMBL" id="CAG5099265.1"/>
    </source>
</evidence>
<dbReference type="Proteomes" id="UP001158576">
    <property type="component" value="Chromosome XSR"/>
</dbReference>
<name>A0ABN7SFY8_OIKDI</name>
<feature type="compositionally biased region" description="Low complexity" evidence="1">
    <location>
        <begin position="323"/>
        <end position="332"/>
    </location>
</feature>
<accession>A0ABN7SFY8</accession>